<proteinExistence type="predicted"/>
<evidence type="ECO:0000313" key="4">
    <source>
        <dbReference type="Proteomes" id="UP001056837"/>
    </source>
</evidence>
<evidence type="ECO:0000313" key="2">
    <source>
        <dbReference type="EMBL" id="UTD16301.1"/>
    </source>
</evidence>
<evidence type="ECO:0000313" key="1">
    <source>
        <dbReference type="EMBL" id="AZJ33641.1"/>
    </source>
</evidence>
<dbReference type="AlphaFoldDB" id="A0AAE9MNP7"/>
<name>A0AAE9MNP7_9FLAO</name>
<evidence type="ECO:0000313" key="3">
    <source>
        <dbReference type="Proteomes" id="UP000269693"/>
    </source>
</evidence>
<gene>
    <name evidence="1" type="ORF">D6200_14125</name>
    <name evidence="2" type="ORF">HER15_12840</name>
</gene>
<dbReference type="EMBL" id="CP050861">
    <property type="protein sequence ID" value="UTD16301.1"/>
    <property type="molecule type" value="Genomic_DNA"/>
</dbReference>
<protein>
    <submittedName>
        <fullName evidence="2">Uncharacterized protein</fullName>
    </submittedName>
</protein>
<sequence length="122" mass="14510">MILETIHKYLKYISNECDRHLRDKEVNYDEINQLSIELERFINMVNESELSKETKSLINELSFETDNKSIRKSWIKNLINSLLLNDESPTNISYYNTQKTRTESLKKLKNDVLNLSLKLKIK</sequence>
<dbReference type="RefSeq" id="WP_073181731.1">
    <property type="nucleotide sequence ID" value="NZ_CP032544.1"/>
</dbReference>
<dbReference type="Proteomes" id="UP001056837">
    <property type="component" value="Chromosome"/>
</dbReference>
<accession>A0AAE9MNP7</accession>
<organism evidence="2 4">
    <name type="scientific">Tenacibaculum mesophilum</name>
    <dbReference type="NCBI Taxonomy" id="104268"/>
    <lineage>
        <taxon>Bacteria</taxon>
        <taxon>Pseudomonadati</taxon>
        <taxon>Bacteroidota</taxon>
        <taxon>Flavobacteriia</taxon>
        <taxon>Flavobacteriales</taxon>
        <taxon>Flavobacteriaceae</taxon>
        <taxon>Tenacibaculum</taxon>
    </lineage>
</organism>
<dbReference type="Proteomes" id="UP000269693">
    <property type="component" value="Chromosome"/>
</dbReference>
<reference evidence="1 3" key="1">
    <citation type="submission" date="2018-09" db="EMBL/GenBank/DDBJ databases">
        <title>Insights into the microbiota of Asian seabass (Lates calcarifer) with tenacibaculosis symptoms and description of sp. nov. Tenacibaculum singaporense.</title>
        <authorList>
            <person name="Miyake S."/>
            <person name="Soh M."/>
            <person name="Azman M.N."/>
            <person name="Ngoh S.Y."/>
            <person name="Orban L."/>
            <person name="Seedorf H."/>
        </authorList>
    </citation>
    <scope>NUCLEOTIDE SEQUENCE [LARGE SCALE GENOMIC DNA]</scope>
    <source>
        <strain evidence="1 3">DSM 13764</strain>
    </source>
</reference>
<dbReference type="EMBL" id="CP032544">
    <property type="protein sequence ID" value="AZJ33641.1"/>
    <property type="molecule type" value="Genomic_DNA"/>
</dbReference>
<keyword evidence="3" id="KW-1185">Reference proteome</keyword>
<reference evidence="2" key="2">
    <citation type="submission" date="2020-04" db="EMBL/GenBank/DDBJ databases">
        <title>Tenacibaculum mesophilum bac2.</title>
        <authorList>
            <person name="Li M."/>
        </authorList>
    </citation>
    <scope>NUCLEOTIDE SEQUENCE</scope>
    <source>
        <strain evidence="2">Bac2</strain>
    </source>
</reference>